<evidence type="ECO:0000313" key="2">
    <source>
        <dbReference type="EMBL" id="TMJ08906.1"/>
    </source>
</evidence>
<feature type="non-terminal residue" evidence="2">
    <location>
        <position position="109"/>
    </location>
</feature>
<keyword evidence="2" id="KW-0808">Transferase</keyword>
<dbReference type="SUPFAM" id="SSF55729">
    <property type="entry name" value="Acyl-CoA N-acyltransferases (Nat)"/>
    <property type="match status" value="1"/>
</dbReference>
<proteinExistence type="predicted"/>
<reference evidence="2 3" key="1">
    <citation type="journal article" date="2019" name="Nat. Microbiol.">
        <title>Mediterranean grassland soil C-N compound turnover is dependent on rainfall and depth, and is mediated by genomically divergent microorganisms.</title>
        <authorList>
            <person name="Diamond S."/>
            <person name="Andeer P.F."/>
            <person name="Li Z."/>
            <person name="Crits-Christoph A."/>
            <person name="Burstein D."/>
            <person name="Anantharaman K."/>
            <person name="Lane K.R."/>
            <person name="Thomas B.C."/>
            <person name="Pan C."/>
            <person name="Northen T.R."/>
            <person name="Banfield J.F."/>
        </authorList>
    </citation>
    <scope>NUCLEOTIDE SEQUENCE [LARGE SCALE GENOMIC DNA]</scope>
    <source>
        <strain evidence="2">NP_1</strain>
    </source>
</reference>
<dbReference type="EMBL" id="VBAI01000174">
    <property type="protein sequence ID" value="TMJ08906.1"/>
    <property type="molecule type" value="Genomic_DNA"/>
</dbReference>
<dbReference type="PROSITE" id="PS51186">
    <property type="entry name" value="GNAT"/>
    <property type="match status" value="1"/>
</dbReference>
<sequence length="109" mass="12251">MTATIRLATEADAEGIVAIYAPIVRETAISFEVEAPDVNAMRRRIAETLAHLPWLICERRGEVLGYAYASTHRTRAAYQWSVDVSVYVHARIRRSGVGKALYTSLLRFL</sequence>
<evidence type="ECO:0000313" key="3">
    <source>
        <dbReference type="Proteomes" id="UP000315217"/>
    </source>
</evidence>
<gene>
    <name evidence="2" type="ORF">E6G98_11055</name>
</gene>
<comment type="caution">
    <text evidence="2">The sequence shown here is derived from an EMBL/GenBank/DDBJ whole genome shotgun (WGS) entry which is preliminary data.</text>
</comment>
<dbReference type="AlphaFoldDB" id="A0A537LLM3"/>
<dbReference type="Pfam" id="PF13420">
    <property type="entry name" value="Acetyltransf_4"/>
    <property type="match status" value="1"/>
</dbReference>
<dbReference type="InterPro" id="IPR016181">
    <property type="entry name" value="Acyl_CoA_acyltransferase"/>
</dbReference>
<organism evidence="2 3">
    <name type="scientific">Candidatus Segetimicrobium genomatis</name>
    <dbReference type="NCBI Taxonomy" id="2569760"/>
    <lineage>
        <taxon>Bacteria</taxon>
        <taxon>Bacillati</taxon>
        <taxon>Candidatus Sysuimicrobiota</taxon>
        <taxon>Candidatus Sysuimicrobiia</taxon>
        <taxon>Candidatus Sysuimicrobiales</taxon>
        <taxon>Candidatus Segetimicrobiaceae</taxon>
        <taxon>Candidatus Segetimicrobium</taxon>
    </lineage>
</organism>
<name>A0A537LLM3_9BACT</name>
<protein>
    <submittedName>
        <fullName evidence="2">N-acetyltransferase family protein</fullName>
    </submittedName>
</protein>
<feature type="domain" description="N-acetyltransferase" evidence="1">
    <location>
        <begin position="3"/>
        <end position="109"/>
    </location>
</feature>
<dbReference type="GO" id="GO:0016747">
    <property type="term" value="F:acyltransferase activity, transferring groups other than amino-acyl groups"/>
    <property type="evidence" value="ECO:0007669"/>
    <property type="project" value="InterPro"/>
</dbReference>
<accession>A0A537LLM3</accession>
<dbReference type="InterPro" id="IPR000182">
    <property type="entry name" value="GNAT_dom"/>
</dbReference>
<evidence type="ECO:0000259" key="1">
    <source>
        <dbReference type="PROSITE" id="PS51186"/>
    </source>
</evidence>
<dbReference type="Gene3D" id="3.40.630.30">
    <property type="match status" value="1"/>
</dbReference>
<dbReference type="Proteomes" id="UP000315217">
    <property type="component" value="Unassembled WGS sequence"/>
</dbReference>